<dbReference type="CDD" id="cd19941">
    <property type="entry name" value="TIL"/>
    <property type="match status" value="2"/>
</dbReference>
<evidence type="ECO:0000313" key="5">
    <source>
        <dbReference type="EMBL" id="KAJ8391022.1"/>
    </source>
</evidence>
<keyword evidence="6" id="KW-1185">Reference proteome</keyword>
<feature type="non-terminal residue" evidence="5">
    <location>
        <position position="1"/>
    </location>
</feature>
<organism evidence="5 6">
    <name type="scientific">Aldrovandia affinis</name>
    <dbReference type="NCBI Taxonomy" id="143900"/>
    <lineage>
        <taxon>Eukaryota</taxon>
        <taxon>Metazoa</taxon>
        <taxon>Chordata</taxon>
        <taxon>Craniata</taxon>
        <taxon>Vertebrata</taxon>
        <taxon>Euteleostomi</taxon>
        <taxon>Actinopterygii</taxon>
        <taxon>Neopterygii</taxon>
        <taxon>Teleostei</taxon>
        <taxon>Notacanthiformes</taxon>
        <taxon>Halosauridae</taxon>
        <taxon>Aldrovandia</taxon>
    </lineage>
</organism>
<evidence type="ECO:0000256" key="3">
    <source>
        <dbReference type="SAM" id="SignalP"/>
    </source>
</evidence>
<dbReference type="PANTHER" id="PTHR11339">
    <property type="entry name" value="EXTRACELLULAR MATRIX GLYCOPROTEIN RELATED"/>
    <property type="match status" value="1"/>
</dbReference>
<dbReference type="InterPro" id="IPR014853">
    <property type="entry name" value="VWF/SSPO/ZAN-like_Cys-rich_dom"/>
</dbReference>
<dbReference type="Pfam" id="PF08742">
    <property type="entry name" value="C8"/>
    <property type="match status" value="1"/>
</dbReference>
<dbReference type="InterPro" id="IPR050780">
    <property type="entry name" value="Mucin_vWF_Thrombospondin_sf"/>
</dbReference>
<feature type="signal peptide" evidence="3">
    <location>
        <begin position="1"/>
        <end position="22"/>
    </location>
</feature>
<keyword evidence="1" id="KW-1015">Disulfide bond</keyword>
<dbReference type="PROSITE" id="PS51233">
    <property type="entry name" value="VWFD"/>
    <property type="match status" value="1"/>
</dbReference>
<accession>A0AAD7RVE7</accession>
<evidence type="ECO:0000256" key="2">
    <source>
        <dbReference type="ARBA" id="ARBA00023180"/>
    </source>
</evidence>
<dbReference type="InterPro" id="IPR036084">
    <property type="entry name" value="Ser_inhib-like_sf"/>
</dbReference>
<dbReference type="EMBL" id="JAINUG010000162">
    <property type="protein sequence ID" value="KAJ8391022.1"/>
    <property type="molecule type" value="Genomic_DNA"/>
</dbReference>
<feature type="chain" id="PRO_5042194335" description="VWFD domain-containing protein" evidence="3">
    <location>
        <begin position="23"/>
        <end position="649"/>
    </location>
</feature>
<dbReference type="AlphaFoldDB" id="A0AAD7RVE7"/>
<gene>
    <name evidence="5" type="ORF">AAFF_G00096430</name>
</gene>
<name>A0AAD7RVE7_9TELE</name>
<sequence>MTPEIALVTALSLILLGQISVAEVIAIKKISVCQTFGSGVVEPFNGNPYYVSTTCPTTLLHFTHKDVDYKIITTRGESGLIERVEITLNEIRTVVQNGMIDVENEKSVSLPYDHMYNHIYPYGIYTKLTSKILDLSVVWRFAGSEIDYLWVELGENSIEEKVGLCWQDAAPENSNNDVIHRTDECLTRTPNKNGKGCAVMSHFSCFSNSKRKIYASLCKENIFFYENKTHLECAFYSAIGRQCEQEEFTRGWAISKCPDPTCPGDLKFVEQGNPFIPICSHPEVPDSPETIQTCVCPDDKVLNNLGNGSWCVPKKDCPCVHGLCGNNNGDTTDDFTTKSKIRENSAEPFAHSWAVGSCTGKPPSPCSSDVEQNADRDCSHLKDSSGIFAGCHKQACVKIVCNCGGKRNCLCVALGNYAKACSYQGISVGDWRKATDCSEPCNNGQKFGYDVRSCNTTCHSLLGPDPTCEVDYAPVEGCGCPDGTYLNSDGTCASQSECQCHYHGHIVKPGPHLIDNRYCNCKDGKLNCAGNQTACSHGKAYVHCYHSSNNTVHRTCASLDTAVNISESCESGCYCPDGQYEDHTGVCVSRENCSCLFSGAVYRSGQSVTSSCQSCTCNGGEWDCVDKPCPGKCEVYGNGHYQTFDSKWY</sequence>
<keyword evidence="3" id="KW-0732">Signal</keyword>
<dbReference type="Proteomes" id="UP001221898">
    <property type="component" value="Unassembled WGS sequence"/>
</dbReference>
<reference evidence="5" key="1">
    <citation type="journal article" date="2023" name="Science">
        <title>Genome structures resolve the early diversification of teleost fishes.</title>
        <authorList>
            <person name="Parey E."/>
            <person name="Louis A."/>
            <person name="Montfort J."/>
            <person name="Bouchez O."/>
            <person name="Roques C."/>
            <person name="Iampietro C."/>
            <person name="Lluch J."/>
            <person name="Castinel A."/>
            <person name="Donnadieu C."/>
            <person name="Desvignes T."/>
            <person name="Floi Bucao C."/>
            <person name="Jouanno E."/>
            <person name="Wen M."/>
            <person name="Mejri S."/>
            <person name="Dirks R."/>
            <person name="Jansen H."/>
            <person name="Henkel C."/>
            <person name="Chen W.J."/>
            <person name="Zahm M."/>
            <person name="Cabau C."/>
            <person name="Klopp C."/>
            <person name="Thompson A.W."/>
            <person name="Robinson-Rechavi M."/>
            <person name="Braasch I."/>
            <person name="Lecointre G."/>
            <person name="Bobe J."/>
            <person name="Postlethwait J.H."/>
            <person name="Berthelot C."/>
            <person name="Roest Crollius H."/>
            <person name="Guiguen Y."/>
        </authorList>
    </citation>
    <scope>NUCLEOTIDE SEQUENCE</scope>
    <source>
        <strain evidence="5">NC1722</strain>
    </source>
</reference>
<dbReference type="SUPFAM" id="SSF57567">
    <property type="entry name" value="Serine protease inhibitors"/>
    <property type="match status" value="3"/>
</dbReference>
<proteinExistence type="predicted"/>
<dbReference type="Gene3D" id="2.10.25.10">
    <property type="entry name" value="Laminin"/>
    <property type="match status" value="2"/>
</dbReference>
<evidence type="ECO:0000256" key="1">
    <source>
        <dbReference type="ARBA" id="ARBA00023157"/>
    </source>
</evidence>
<dbReference type="InterPro" id="IPR001846">
    <property type="entry name" value="VWF_type-D"/>
</dbReference>
<comment type="caution">
    <text evidence="5">The sequence shown here is derived from an EMBL/GenBank/DDBJ whole genome shotgun (WGS) entry which is preliminary data.</text>
</comment>
<evidence type="ECO:0000259" key="4">
    <source>
        <dbReference type="PROSITE" id="PS51233"/>
    </source>
</evidence>
<dbReference type="SMART" id="SM00832">
    <property type="entry name" value="C8"/>
    <property type="match status" value="1"/>
</dbReference>
<feature type="domain" description="VWFD" evidence="4">
    <location>
        <begin position="31"/>
        <end position="367"/>
    </location>
</feature>
<protein>
    <recommendedName>
        <fullName evidence="4">VWFD domain-containing protein</fullName>
    </recommendedName>
</protein>
<dbReference type="PANTHER" id="PTHR11339:SF408">
    <property type="entry name" value="MUCIN-5B"/>
    <property type="match status" value="1"/>
</dbReference>
<evidence type="ECO:0000313" key="6">
    <source>
        <dbReference type="Proteomes" id="UP001221898"/>
    </source>
</evidence>
<dbReference type="FunFam" id="2.10.25.10:FF:000674">
    <property type="entry name" value="Mucin-2"/>
    <property type="match status" value="1"/>
</dbReference>
<keyword evidence="2" id="KW-0325">Glycoprotein</keyword>